<proteinExistence type="predicted"/>
<dbReference type="STRING" id="42156.A0A3P6SUE0"/>
<dbReference type="OrthoDB" id="26525at2759"/>
<dbReference type="Proteomes" id="UP000277928">
    <property type="component" value="Unassembled WGS sequence"/>
</dbReference>
<reference evidence="1 2" key="1">
    <citation type="submission" date="2018-08" db="EMBL/GenBank/DDBJ databases">
        <authorList>
            <person name="Laetsch R D."/>
            <person name="Stevens L."/>
            <person name="Kumar S."/>
            <person name="Blaxter L. M."/>
        </authorList>
    </citation>
    <scope>NUCLEOTIDE SEQUENCE [LARGE SCALE GENOMIC DNA]</scope>
</reference>
<name>A0A3P6SUE0_LITSI</name>
<dbReference type="EMBL" id="UYRX01000050">
    <property type="protein sequence ID" value="VDK71435.1"/>
    <property type="molecule type" value="Genomic_DNA"/>
</dbReference>
<evidence type="ECO:0000313" key="2">
    <source>
        <dbReference type="Proteomes" id="UP000277928"/>
    </source>
</evidence>
<organism evidence="1 2">
    <name type="scientific">Litomosoides sigmodontis</name>
    <name type="common">Filarial nematode worm</name>
    <dbReference type="NCBI Taxonomy" id="42156"/>
    <lineage>
        <taxon>Eukaryota</taxon>
        <taxon>Metazoa</taxon>
        <taxon>Ecdysozoa</taxon>
        <taxon>Nematoda</taxon>
        <taxon>Chromadorea</taxon>
        <taxon>Rhabditida</taxon>
        <taxon>Spirurina</taxon>
        <taxon>Spiruromorpha</taxon>
        <taxon>Filarioidea</taxon>
        <taxon>Onchocercidae</taxon>
        <taxon>Litomosoides</taxon>
    </lineage>
</organism>
<keyword evidence="2" id="KW-1185">Reference proteome</keyword>
<sequence>MRSTINRLQLYEIIIAAGKDLLISDLRDTGYYEFDKAYEVFEQLPATNLLEIMKQNSNSTNVTKQNEQMKN</sequence>
<evidence type="ECO:0000313" key="1">
    <source>
        <dbReference type="EMBL" id="VDK71435.1"/>
    </source>
</evidence>
<gene>
    <name evidence="1" type="ORF">NLS_LOCUS1436</name>
</gene>
<accession>A0A3P6SUE0</accession>
<protein>
    <submittedName>
        <fullName evidence="1">Uncharacterized protein</fullName>
    </submittedName>
</protein>
<dbReference type="AlphaFoldDB" id="A0A3P6SUE0"/>